<dbReference type="Pfam" id="PF04616">
    <property type="entry name" value="Glyco_hydro_43"/>
    <property type="match status" value="1"/>
</dbReference>
<dbReference type="AlphaFoldDB" id="A0A2I1DBD8"/>
<feature type="active site" description="Proton donor" evidence="5">
    <location>
        <position position="228"/>
    </location>
</feature>
<evidence type="ECO:0000256" key="4">
    <source>
        <dbReference type="ARBA" id="ARBA00023295"/>
    </source>
</evidence>
<evidence type="ECO:0000256" key="6">
    <source>
        <dbReference type="PIRSR" id="PIRSR606710-2"/>
    </source>
</evidence>
<dbReference type="PANTHER" id="PTHR42812:SF5">
    <property type="entry name" value="ENDO-ARABINASE"/>
    <property type="match status" value="1"/>
</dbReference>
<sequence length="325" mass="35068">MWSPAIATLTSGLFLLAPSAIASPLKAAEGARLVIDADFPDPSFVETPEGTWYAFGTNSKDKKVQVARSEDFATWTVLDTDALPNVAPWETEKDHWAPDVIRRNDGKYVLYYSGEAKALLDHHCVGSAVSVGTDPAGPYIPTETPLSCPLDQGGSIDPAGFQDVDGSRYVVYKVDGNSIGNGGDCNNGIEPKKPTPIMLQRVAEDGITVIGGPVEILDRDDNDGPLVEAPNIIFKDGTYYLFYSTHCFTDPNYDVRYATSKSLTGPYVKTNERLLKTGDWGLISPGGGTVCPCGDRMLFHGFCADNKRCTYVAQVSLSEGKVVLL</sequence>
<evidence type="ECO:0000313" key="9">
    <source>
        <dbReference type="EMBL" id="PKY07177.1"/>
    </source>
</evidence>
<dbReference type="VEuPathDB" id="FungiDB:P168DRAFT_279168"/>
<dbReference type="GeneID" id="36543284"/>
<dbReference type="InterPro" id="IPR023296">
    <property type="entry name" value="Glyco_hydro_beta-prop_sf"/>
</dbReference>
<keyword evidence="3 7" id="KW-0378">Hydrolase</keyword>
<dbReference type="GO" id="GO:0004553">
    <property type="term" value="F:hydrolase activity, hydrolyzing O-glycosyl compounds"/>
    <property type="evidence" value="ECO:0007669"/>
    <property type="project" value="InterPro"/>
</dbReference>
<dbReference type="OrthoDB" id="3879658at2759"/>
<evidence type="ECO:0000256" key="7">
    <source>
        <dbReference type="RuleBase" id="RU361187"/>
    </source>
</evidence>
<keyword evidence="4 7" id="KW-0326">Glycosidase</keyword>
<accession>A0A2I1DBD8</accession>
<evidence type="ECO:0000256" key="1">
    <source>
        <dbReference type="ARBA" id="ARBA00009865"/>
    </source>
</evidence>
<keyword evidence="10" id="KW-1185">Reference proteome</keyword>
<dbReference type="SUPFAM" id="SSF75005">
    <property type="entry name" value="Arabinanase/levansucrase/invertase"/>
    <property type="match status" value="1"/>
</dbReference>
<dbReference type="EMBL" id="MSFM01000002">
    <property type="protein sequence ID" value="PKY07177.1"/>
    <property type="molecule type" value="Genomic_DNA"/>
</dbReference>
<organism evidence="9 10">
    <name type="scientific">Aspergillus campestris (strain IBT 28561)</name>
    <dbReference type="NCBI Taxonomy" id="1392248"/>
    <lineage>
        <taxon>Eukaryota</taxon>
        <taxon>Fungi</taxon>
        <taxon>Dikarya</taxon>
        <taxon>Ascomycota</taxon>
        <taxon>Pezizomycotina</taxon>
        <taxon>Eurotiomycetes</taxon>
        <taxon>Eurotiomycetidae</taxon>
        <taxon>Eurotiales</taxon>
        <taxon>Aspergillaceae</taxon>
        <taxon>Aspergillus</taxon>
        <taxon>Aspergillus subgen. Circumdati</taxon>
    </lineage>
</organism>
<dbReference type="InterPro" id="IPR006710">
    <property type="entry name" value="Glyco_hydro_43"/>
</dbReference>
<proteinExistence type="inferred from homology"/>
<feature type="active site" description="Proton acceptor" evidence="5">
    <location>
        <position position="41"/>
    </location>
</feature>
<dbReference type="CDD" id="cd08999">
    <property type="entry name" value="GH43_ABN-like"/>
    <property type="match status" value="1"/>
</dbReference>
<protein>
    <submittedName>
        <fullName evidence="9">Arabinanase/levansucrase/invertase</fullName>
    </submittedName>
</protein>
<comment type="similarity">
    <text evidence="1 7">Belongs to the glycosyl hydrolase 43 family.</text>
</comment>
<evidence type="ECO:0000313" key="10">
    <source>
        <dbReference type="Proteomes" id="UP000234254"/>
    </source>
</evidence>
<feature type="signal peptide" evidence="8">
    <location>
        <begin position="1"/>
        <end position="22"/>
    </location>
</feature>
<comment type="caution">
    <text evidence="9">The sequence shown here is derived from an EMBL/GenBank/DDBJ whole genome shotgun (WGS) entry which is preliminary data.</text>
</comment>
<dbReference type="InterPro" id="IPR051795">
    <property type="entry name" value="Glycosyl_Hydrlase_43"/>
</dbReference>
<dbReference type="RefSeq" id="XP_024695771.1">
    <property type="nucleotide sequence ID" value="XM_024835760.1"/>
</dbReference>
<dbReference type="Proteomes" id="UP000234254">
    <property type="component" value="Unassembled WGS sequence"/>
</dbReference>
<evidence type="ECO:0000256" key="3">
    <source>
        <dbReference type="ARBA" id="ARBA00022801"/>
    </source>
</evidence>
<dbReference type="PANTHER" id="PTHR42812">
    <property type="entry name" value="BETA-XYLOSIDASE"/>
    <property type="match status" value="1"/>
</dbReference>
<evidence type="ECO:0000256" key="8">
    <source>
        <dbReference type="SAM" id="SignalP"/>
    </source>
</evidence>
<evidence type="ECO:0000256" key="2">
    <source>
        <dbReference type="ARBA" id="ARBA00022729"/>
    </source>
</evidence>
<dbReference type="GO" id="GO:0005975">
    <property type="term" value="P:carbohydrate metabolic process"/>
    <property type="evidence" value="ECO:0007669"/>
    <property type="project" value="InterPro"/>
</dbReference>
<reference evidence="9" key="1">
    <citation type="submission" date="2016-12" db="EMBL/GenBank/DDBJ databases">
        <title>The genomes of Aspergillus section Nigri reveals drivers in fungal speciation.</title>
        <authorList>
            <consortium name="DOE Joint Genome Institute"/>
            <person name="Vesth T.C."/>
            <person name="Nybo J."/>
            <person name="Theobald S."/>
            <person name="Brandl J."/>
            <person name="Frisvad J.C."/>
            <person name="Nielsen K.F."/>
            <person name="Lyhne E.K."/>
            <person name="Kogle M.E."/>
            <person name="Kuo A."/>
            <person name="Riley R."/>
            <person name="Clum A."/>
            <person name="Nolan M."/>
            <person name="Lipzen A."/>
            <person name="Salamov A."/>
            <person name="Henrissat B."/>
            <person name="Wiebenga A."/>
            <person name="De vries R.P."/>
            <person name="Grigoriev I.V."/>
            <person name="Mortensen U.H."/>
            <person name="Andersen M.R."/>
            <person name="Baker S.E."/>
        </authorList>
    </citation>
    <scope>NUCLEOTIDE SEQUENCE</scope>
    <source>
        <strain evidence="9">IBT 28561</strain>
    </source>
</reference>
<gene>
    <name evidence="9" type="ORF">P168DRAFT_279168</name>
</gene>
<evidence type="ECO:0000256" key="5">
    <source>
        <dbReference type="PIRSR" id="PIRSR606710-1"/>
    </source>
</evidence>
<name>A0A2I1DBD8_ASPC2</name>
<feature type="chain" id="PRO_5014193400" evidence="8">
    <location>
        <begin position="23"/>
        <end position="325"/>
    </location>
</feature>
<keyword evidence="2 8" id="KW-0732">Signal</keyword>
<feature type="site" description="Important for catalytic activity, responsible for pKa modulation of the active site Glu and correct orientation of both the proton donor and substrate" evidence="6">
    <location>
        <position position="157"/>
    </location>
</feature>
<dbReference type="Gene3D" id="2.115.10.20">
    <property type="entry name" value="Glycosyl hydrolase domain, family 43"/>
    <property type="match status" value="1"/>
</dbReference>